<feature type="region of interest" description="Disordered" evidence="1">
    <location>
        <begin position="242"/>
        <end position="268"/>
    </location>
</feature>
<protein>
    <submittedName>
        <fullName evidence="2">Uncharacterized protein</fullName>
    </submittedName>
</protein>
<dbReference type="RefSeq" id="XP_033673714.1">
    <property type="nucleotide sequence ID" value="XM_033811219.1"/>
</dbReference>
<dbReference type="GeneID" id="54564491"/>
<organism evidence="2 3">
    <name type="scientific">Zasmidium cellare ATCC 36951</name>
    <dbReference type="NCBI Taxonomy" id="1080233"/>
    <lineage>
        <taxon>Eukaryota</taxon>
        <taxon>Fungi</taxon>
        <taxon>Dikarya</taxon>
        <taxon>Ascomycota</taxon>
        <taxon>Pezizomycotina</taxon>
        <taxon>Dothideomycetes</taxon>
        <taxon>Dothideomycetidae</taxon>
        <taxon>Mycosphaerellales</taxon>
        <taxon>Mycosphaerellaceae</taxon>
        <taxon>Zasmidium</taxon>
    </lineage>
</organism>
<name>A0A6A6D0X6_ZASCE</name>
<evidence type="ECO:0000256" key="1">
    <source>
        <dbReference type="SAM" id="MobiDB-lite"/>
    </source>
</evidence>
<reference evidence="2" key="1">
    <citation type="journal article" date="2020" name="Stud. Mycol.">
        <title>101 Dothideomycetes genomes: a test case for predicting lifestyles and emergence of pathogens.</title>
        <authorList>
            <person name="Haridas S."/>
            <person name="Albert R."/>
            <person name="Binder M."/>
            <person name="Bloem J."/>
            <person name="Labutti K."/>
            <person name="Salamov A."/>
            <person name="Andreopoulos B."/>
            <person name="Baker S."/>
            <person name="Barry K."/>
            <person name="Bills G."/>
            <person name="Bluhm B."/>
            <person name="Cannon C."/>
            <person name="Castanera R."/>
            <person name="Culley D."/>
            <person name="Daum C."/>
            <person name="Ezra D."/>
            <person name="Gonzalez J."/>
            <person name="Henrissat B."/>
            <person name="Kuo A."/>
            <person name="Liang C."/>
            <person name="Lipzen A."/>
            <person name="Lutzoni F."/>
            <person name="Magnuson J."/>
            <person name="Mondo S."/>
            <person name="Nolan M."/>
            <person name="Ohm R."/>
            <person name="Pangilinan J."/>
            <person name="Park H.-J."/>
            <person name="Ramirez L."/>
            <person name="Alfaro M."/>
            <person name="Sun H."/>
            <person name="Tritt A."/>
            <person name="Yoshinaga Y."/>
            <person name="Zwiers L.-H."/>
            <person name="Turgeon B."/>
            <person name="Goodwin S."/>
            <person name="Spatafora J."/>
            <person name="Crous P."/>
            <person name="Grigoriev I."/>
        </authorList>
    </citation>
    <scope>NUCLEOTIDE SEQUENCE</scope>
    <source>
        <strain evidence="2">ATCC 36951</strain>
    </source>
</reference>
<evidence type="ECO:0000313" key="2">
    <source>
        <dbReference type="EMBL" id="KAF2172825.1"/>
    </source>
</evidence>
<keyword evidence="3" id="KW-1185">Reference proteome</keyword>
<feature type="region of interest" description="Disordered" evidence="1">
    <location>
        <begin position="1"/>
        <end position="81"/>
    </location>
</feature>
<feature type="compositionally biased region" description="Basic and acidic residues" evidence="1">
    <location>
        <begin position="1"/>
        <end position="25"/>
    </location>
</feature>
<accession>A0A6A6D0X6</accession>
<gene>
    <name evidence="2" type="ORF">M409DRAFT_49351</name>
</gene>
<dbReference type="Proteomes" id="UP000799537">
    <property type="component" value="Unassembled WGS sequence"/>
</dbReference>
<evidence type="ECO:0000313" key="3">
    <source>
        <dbReference type="Proteomes" id="UP000799537"/>
    </source>
</evidence>
<feature type="compositionally biased region" description="Polar residues" evidence="1">
    <location>
        <begin position="62"/>
        <end position="80"/>
    </location>
</feature>
<sequence length="268" mass="30119">MDCIAHDDDRDEKKPTTDKEPDRKAFIYLPRPTDSQAKRTPRNKRQTGPRIIDSPRLDTRTHLPSLNSPSLVPAKSSRTTHPPPKTCIAFAMSPVHGVSTQQECFSAFQLVAVVQVTGSERNRSRNMRTRSCCHRRKDAKYLLSGPIMSVAGERQVLGRESYSLGWRRRSGIASRRDPDLVIDVKIGPSPTDQRHCLQRLPLSYTVKDGSLPPGPHATSTSLEIHKDCSLVERLSLIDATAASNKSRTNDREQRVANAHYRPLKVQKR</sequence>
<dbReference type="EMBL" id="ML993580">
    <property type="protein sequence ID" value="KAF2172825.1"/>
    <property type="molecule type" value="Genomic_DNA"/>
</dbReference>
<proteinExistence type="predicted"/>
<dbReference type="AlphaFoldDB" id="A0A6A6D0X6"/>